<dbReference type="SUPFAM" id="SSF50104">
    <property type="entry name" value="Translation proteins SH3-like domain"/>
    <property type="match status" value="1"/>
</dbReference>
<dbReference type="InterPro" id="IPR008991">
    <property type="entry name" value="Translation_prot_SH3-like_sf"/>
</dbReference>
<dbReference type="Proteomes" id="UP000694843">
    <property type="component" value="Unplaced"/>
</dbReference>
<dbReference type="GeneID" id="108676543"/>
<dbReference type="PANTHER" id="PTHR20981">
    <property type="entry name" value="60S RIBOSOMAL PROTEIN L21"/>
    <property type="match status" value="1"/>
</dbReference>
<dbReference type="RefSeq" id="XP_047736014.1">
    <property type="nucleotide sequence ID" value="XM_047880058.1"/>
</dbReference>
<name>A0A979FHD6_HYAAZ</name>
<dbReference type="GO" id="GO:0003735">
    <property type="term" value="F:structural constituent of ribosome"/>
    <property type="evidence" value="ECO:0007669"/>
    <property type="project" value="InterPro"/>
</dbReference>
<dbReference type="AlphaFoldDB" id="A0A979FHD6"/>
<dbReference type="InterPro" id="IPR036948">
    <property type="entry name" value="Ribosomal_eL21_sf"/>
</dbReference>
<evidence type="ECO:0000313" key="7">
    <source>
        <dbReference type="RefSeq" id="XP_047736012.1"/>
    </source>
</evidence>
<keyword evidence="3" id="KW-0687">Ribonucleoprotein</keyword>
<evidence type="ECO:0000313" key="6">
    <source>
        <dbReference type="Proteomes" id="UP000694843"/>
    </source>
</evidence>
<evidence type="ECO:0000256" key="2">
    <source>
        <dbReference type="ARBA" id="ARBA00022980"/>
    </source>
</evidence>
<organism evidence="6 7">
    <name type="scientific">Hyalella azteca</name>
    <name type="common">Amphipod</name>
    <dbReference type="NCBI Taxonomy" id="294128"/>
    <lineage>
        <taxon>Eukaryota</taxon>
        <taxon>Metazoa</taxon>
        <taxon>Ecdysozoa</taxon>
        <taxon>Arthropoda</taxon>
        <taxon>Crustacea</taxon>
        <taxon>Multicrustacea</taxon>
        <taxon>Malacostraca</taxon>
        <taxon>Eumalacostraca</taxon>
        <taxon>Peracarida</taxon>
        <taxon>Amphipoda</taxon>
        <taxon>Senticaudata</taxon>
        <taxon>Talitrida</taxon>
        <taxon>Talitroidea</taxon>
        <taxon>Hyalellidae</taxon>
        <taxon>Hyalella</taxon>
    </lineage>
</organism>
<evidence type="ECO:0000256" key="4">
    <source>
        <dbReference type="ARBA" id="ARBA00035219"/>
    </source>
</evidence>
<dbReference type="Gene3D" id="6.10.250.3260">
    <property type="match status" value="1"/>
</dbReference>
<evidence type="ECO:0000256" key="5">
    <source>
        <dbReference type="ARBA" id="ARBA00035327"/>
    </source>
</evidence>
<sequence length="161" mass="18307">MTNPKGTRRGTRDMFSRGFKKNGVEHLTTYLRCYKMGQLVDIKGNGAFQKGMPHKSYHGKTGRIFNVTPHALGVVVNKRVRGRIFAKRINVRIEHVSPSKCRDDHIARVKYNDATRRACQKAGKPVPCLKRRPAGPKPAHYVNITRKPPTFLTPIPYQFVV</sequence>
<dbReference type="OrthoDB" id="1539250at2759"/>
<dbReference type="PROSITE" id="PS01171">
    <property type="entry name" value="RIBOSOMAL_L21E"/>
    <property type="match status" value="1"/>
</dbReference>
<gene>
    <name evidence="7 8" type="primary">LOC108676543</name>
</gene>
<dbReference type="KEGG" id="hazt:108676543"/>
<evidence type="ECO:0000313" key="8">
    <source>
        <dbReference type="RefSeq" id="XP_047736014.1"/>
    </source>
</evidence>
<evidence type="ECO:0000256" key="1">
    <source>
        <dbReference type="ARBA" id="ARBA00008427"/>
    </source>
</evidence>
<dbReference type="CTD" id="6144"/>
<comment type="similarity">
    <text evidence="1">Belongs to the eukaryotic ribosomal protein eL21 family.</text>
</comment>
<dbReference type="InterPro" id="IPR001147">
    <property type="entry name" value="Ribosomal_eL21"/>
</dbReference>
<accession>A0A979FHD6</accession>
<protein>
    <recommendedName>
        <fullName evidence="4">Large ribosomal subunit protein eL21</fullName>
    </recommendedName>
    <alternativeName>
        <fullName evidence="5">60S ribosomal protein L21</fullName>
    </alternativeName>
</protein>
<dbReference type="FunFam" id="2.30.30.70:FF:000001">
    <property type="entry name" value="60S ribosomal protein L21"/>
    <property type="match status" value="1"/>
</dbReference>
<dbReference type="Gene3D" id="2.30.30.70">
    <property type="entry name" value="Ribosomal protein L21"/>
    <property type="match status" value="1"/>
</dbReference>
<dbReference type="RefSeq" id="XP_047736012.1">
    <property type="nucleotide sequence ID" value="XM_047880056.1"/>
</dbReference>
<dbReference type="GO" id="GO:0005840">
    <property type="term" value="C:ribosome"/>
    <property type="evidence" value="ECO:0007669"/>
    <property type="project" value="UniProtKB-KW"/>
</dbReference>
<evidence type="ECO:0000256" key="3">
    <source>
        <dbReference type="ARBA" id="ARBA00023274"/>
    </source>
</evidence>
<dbReference type="GO" id="GO:0006412">
    <property type="term" value="P:translation"/>
    <property type="evidence" value="ECO:0007669"/>
    <property type="project" value="InterPro"/>
</dbReference>
<reference evidence="7 8" key="1">
    <citation type="submission" date="2025-04" db="UniProtKB">
        <authorList>
            <consortium name="RefSeq"/>
        </authorList>
    </citation>
    <scope>IDENTIFICATION</scope>
    <source>
        <tissue evidence="7 8">Whole organism</tissue>
    </source>
</reference>
<proteinExistence type="inferred from homology"/>
<dbReference type="FunFam" id="6.10.250.3260:FF:000001">
    <property type="entry name" value="60S ribosomal protein L21"/>
    <property type="match status" value="1"/>
</dbReference>
<keyword evidence="2 7" id="KW-0689">Ribosomal protein</keyword>
<dbReference type="OMA" id="INYGDYV"/>
<dbReference type="Pfam" id="PF01157">
    <property type="entry name" value="Ribosomal_L21e"/>
    <property type="match status" value="1"/>
</dbReference>
<keyword evidence="6" id="KW-1185">Reference proteome</keyword>
<dbReference type="GO" id="GO:1990904">
    <property type="term" value="C:ribonucleoprotein complex"/>
    <property type="evidence" value="ECO:0007669"/>
    <property type="project" value="UniProtKB-KW"/>
</dbReference>
<dbReference type="InterPro" id="IPR018259">
    <property type="entry name" value="Ribosomal_eL21_CS"/>
</dbReference>